<dbReference type="GeneID" id="36393822"/>
<evidence type="ECO:0000256" key="2">
    <source>
        <dbReference type="SAM" id="Phobius"/>
    </source>
</evidence>
<dbReference type="GO" id="GO:0032933">
    <property type="term" value="P:SREBP signaling pathway"/>
    <property type="evidence" value="ECO:0007669"/>
    <property type="project" value="InterPro"/>
</dbReference>
<sequence length="331" mass="36755">MNNDFTSVSGPSATPPNGRSGPSSRRRRHRSSTPAQKRAYEQMRKKYELASSLMANLDFAVYCQLCVLYYMDCSFFQLFIRALTQFIILTPKPKNVRQPPQSSSWVVMLLGTNILCIFLHLFLAPSRSTEEMRGYLHGGIIIDLIGQKGPSSKLKLVVLDLLVLILQAILFTIHLDREKLDKFLTAYGKKTADGQTPPPTQDYDAEERGVLRDPVAGLEDIEMQSLGSTGAASRPRTREFAAGANEQDEREELLAEPVNREPDDSPLDIFWSGTAVIGEFSVLDTLRSQLALSGAASGSSRANSLSANVAELTARNPRLDFIARRFQRSLQ</sequence>
<feature type="transmembrane region" description="Helical" evidence="2">
    <location>
        <begin position="59"/>
        <end position="83"/>
    </location>
</feature>
<feature type="compositionally biased region" description="Polar residues" evidence="1">
    <location>
        <begin position="1"/>
        <end position="17"/>
    </location>
</feature>
<dbReference type="InterPro" id="IPR038967">
    <property type="entry name" value="Dsc4-like"/>
</dbReference>
<dbReference type="GO" id="GO:0044695">
    <property type="term" value="C:Dsc E3 ubiquitin ligase complex"/>
    <property type="evidence" value="ECO:0007669"/>
    <property type="project" value="InterPro"/>
</dbReference>
<proteinExistence type="predicted"/>
<evidence type="ECO:0000259" key="3">
    <source>
        <dbReference type="Pfam" id="PF08508"/>
    </source>
</evidence>
<feature type="transmembrane region" description="Helical" evidence="2">
    <location>
        <begin position="104"/>
        <end position="123"/>
    </location>
</feature>
<reference evidence="4 5" key="2">
    <citation type="journal article" date="2012" name="Eukaryot. Cell">
        <title>Genome update of Botrytis cinerea strains B05.10 and T4.</title>
        <authorList>
            <person name="Staats M."/>
            <person name="van Kan J.A."/>
        </authorList>
    </citation>
    <scope>NUCLEOTIDE SEQUENCE [LARGE SCALE GENOMIC DNA]</scope>
    <source>
        <strain evidence="4 5">B05.10</strain>
    </source>
</reference>
<dbReference type="EMBL" id="CP009805">
    <property type="protein sequence ID" value="ATZ45832.1"/>
    <property type="molecule type" value="Genomic_DNA"/>
</dbReference>
<dbReference type="PANTHER" id="PTHR39405">
    <property type="entry name" value="DSC E3 UBIQUITIN LIGASE COMPLEX SUBUNIT 4"/>
    <property type="match status" value="1"/>
</dbReference>
<dbReference type="RefSeq" id="XP_024546313.1">
    <property type="nucleotide sequence ID" value="XM_024690544.1"/>
</dbReference>
<dbReference type="Pfam" id="PF08508">
    <property type="entry name" value="DUF1746"/>
    <property type="match status" value="1"/>
</dbReference>
<keyword evidence="5" id="KW-1185">Reference proteome</keyword>
<dbReference type="Proteomes" id="UP000001798">
    <property type="component" value="Chromosome 1"/>
</dbReference>
<reference evidence="4 5" key="3">
    <citation type="journal article" date="2017" name="Mol. Plant Pathol.">
        <title>A gapless genome sequence of the fungus Botrytis cinerea.</title>
        <authorList>
            <person name="Van Kan J.A."/>
            <person name="Stassen J.H."/>
            <person name="Mosbach A."/>
            <person name="Van Der Lee T.A."/>
            <person name="Faino L."/>
            <person name="Farmer A.D."/>
            <person name="Papasotiriou D.G."/>
            <person name="Zhou S."/>
            <person name="Seidl M.F."/>
            <person name="Cottam E."/>
            <person name="Edel D."/>
            <person name="Hahn M."/>
            <person name="Schwartz D.C."/>
            <person name="Dietrich R.A."/>
            <person name="Widdison S."/>
            <person name="Scalliet G."/>
        </authorList>
    </citation>
    <scope>NUCLEOTIDE SEQUENCE [LARGE SCALE GENOMIC DNA]</scope>
    <source>
        <strain evidence="4 5">B05.10</strain>
    </source>
</reference>
<name>A0A384J5S3_BOTFB</name>
<feature type="domain" description="DUF1746" evidence="3">
    <location>
        <begin position="56"/>
        <end position="169"/>
    </location>
</feature>
<organism evidence="4 5">
    <name type="scientific">Botryotinia fuckeliana (strain B05.10)</name>
    <name type="common">Noble rot fungus</name>
    <name type="synonym">Botrytis cinerea</name>
    <dbReference type="NCBI Taxonomy" id="332648"/>
    <lineage>
        <taxon>Eukaryota</taxon>
        <taxon>Fungi</taxon>
        <taxon>Dikarya</taxon>
        <taxon>Ascomycota</taxon>
        <taxon>Pezizomycotina</taxon>
        <taxon>Leotiomycetes</taxon>
        <taxon>Helotiales</taxon>
        <taxon>Sclerotiniaceae</taxon>
        <taxon>Botrytis</taxon>
    </lineage>
</organism>
<reference evidence="4 5" key="1">
    <citation type="journal article" date="2011" name="PLoS Genet.">
        <title>Genomic analysis of the necrotrophic fungal pathogens Sclerotinia sclerotiorum and Botrytis cinerea.</title>
        <authorList>
            <person name="Amselem J."/>
            <person name="Cuomo C.A."/>
            <person name="van Kan J.A."/>
            <person name="Viaud M."/>
            <person name="Benito E.P."/>
            <person name="Couloux A."/>
            <person name="Coutinho P.M."/>
            <person name="de Vries R.P."/>
            <person name="Dyer P.S."/>
            <person name="Fillinger S."/>
            <person name="Fournier E."/>
            <person name="Gout L."/>
            <person name="Hahn M."/>
            <person name="Kohn L."/>
            <person name="Lapalu N."/>
            <person name="Plummer K.M."/>
            <person name="Pradier J.M."/>
            <person name="Quevillon E."/>
            <person name="Sharon A."/>
            <person name="Simon A."/>
            <person name="ten Have A."/>
            <person name="Tudzynski B."/>
            <person name="Tudzynski P."/>
            <person name="Wincker P."/>
            <person name="Andrew M."/>
            <person name="Anthouard V."/>
            <person name="Beever R.E."/>
            <person name="Beffa R."/>
            <person name="Benoit I."/>
            <person name="Bouzid O."/>
            <person name="Brault B."/>
            <person name="Chen Z."/>
            <person name="Choquer M."/>
            <person name="Collemare J."/>
            <person name="Cotton P."/>
            <person name="Danchin E.G."/>
            <person name="Da Silva C."/>
            <person name="Gautier A."/>
            <person name="Giraud C."/>
            <person name="Giraud T."/>
            <person name="Gonzalez C."/>
            <person name="Grossetete S."/>
            <person name="Guldener U."/>
            <person name="Henrissat B."/>
            <person name="Howlett B.J."/>
            <person name="Kodira C."/>
            <person name="Kretschmer M."/>
            <person name="Lappartient A."/>
            <person name="Leroch M."/>
            <person name="Levis C."/>
            <person name="Mauceli E."/>
            <person name="Neuveglise C."/>
            <person name="Oeser B."/>
            <person name="Pearson M."/>
            <person name="Poulain J."/>
            <person name="Poussereau N."/>
            <person name="Quesneville H."/>
            <person name="Rascle C."/>
            <person name="Schumacher J."/>
            <person name="Segurens B."/>
            <person name="Sexton A."/>
            <person name="Silva E."/>
            <person name="Sirven C."/>
            <person name="Soanes D.M."/>
            <person name="Talbot N.J."/>
            <person name="Templeton M."/>
            <person name="Yandava C."/>
            <person name="Yarden O."/>
            <person name="Zeng Q."/>
            <person name="Rollins J.A."/>
            <person name="Lebrun M.H."/>
            <person name="Dickman M."/>
        </authorList>
    </citation>
    <scope>NUCLEOTIDE SEQUENCE [LARGE SCALE GENOMIC DNA]</scope>
    <source>
        <strain evidence="4 5">B05.10</strain>
    </source>
</reference>
<keyword evidence="2" id="KW-0812">Transmembrane</keyword>
<protein>
    <recommendedName>
        <fullName evidence="3">DUF1746 domain-containing protein</fullName>
    </recommendedName>
</protein>
<keyword evidence="2" id="KW-0472">Membrane</keyword>
<dbReference type="KEGG" id="bfu:BCIN_01g05410"/>
<feature type="transmembrane region" description="Helical" evidence="2">
    <location>
        <begin position="156"/>
        <end position="175"/>
    </location>
</feature>
<evidence type="ECO:0000313" key="4">
    <source>
        <dbReference type="EMBL" id="ATZ45832.1"/>
    </source>
</evidence>
<dbReference type="VEuPathDB" id="FungiDB:Bcin01g05410"/>
<accession>A0A384J5S3</accession>
<keyword evidence="2" id="KW-1133">Transmembrane helix</keyword>
<feature type="region of interest" description="Disordered" evidence="1">
    <location>
        <begin position="226"/>
        <end position="250"/>
    </location>
</feature>
<dbReference type="AlphaFoldDB" id="A0A384J5S3"/>
<gene>
    <name evidence="4" type="ORF">BCIN_01g05410</name>
</gene>
<dbReference type="InterPro" id="IPR013715">
    <property type="entry name" value="DUF1746"/>
</dbReference>
<dbReference type="OrthoDB" id="5428737at2759"/>
<feature type="region of interest" description="Disordered" evidence="1">
    <location>
        <begin position="1"/>
        <end position="39"/>
    </location>
</feature>
<evidence type="ECO:0000313" key="5">
    <source>
        <dbReference type="Proteomes" id="UP000001798"/>
    </source>
</evidence>
<dbReference type="PANTHER" id="PTHR39405:SF1">
    <property type="entry name" value="DSC E3 UBIQUITIN LIGASE COMPLEX SUBUNIT 4"/>
    <property type="match status" value="1"/>
</dbReference>
<dbReference type="GO" id="GO:0005783">
    <property type="term" value="C:endoplasmic reticulum"/>
    <property type="evidence" value="ECO:0007669"/>
    <property type="project" value="TreeGrafter"/>
</dbReference>
<evidence type="ECO:0000256" key="1">
    <source>
        <dbReference type="SAM" id="MobiDB-lite"/>
    </source>
</evidence>
<feature type="region of interest" description="Disordered" evidence="1">
    <location>
        <begin position="189"/>
        <end position="208"/>
    </location>
</feature>